<dbReference type="GO" id="GO:0006508">
    <property type="term" value="P:proteolysis"/>
    <property type="evidence" value="ECO:0007669"/>
    <property type="project" value="UniProtKB-KW"/>
</dbReference>
<protein>
    <submittedName>
        <fullName evidence="7">M67 family metallopeptidase</fullName>
    </submittedName>
</protein>
<dbReference type="Pfam" id="PF14464">
    <property type="entry name" value="Prok-JAB"/>
    <property type="match status" value="1"/>
</dbReference>
<reference evidence="7 8" key="1">
    <citation type="submission" date="2019-05" db="EMBL/GenBank/DDBJ databases">
        <title>Erythrobacter marisflavi sp. nov., isolated from isolated from water of an estuary environment.</title>
        <authorList>
            <person name="Yoon J.-H."/>
        </authorList>
    </citation>
    <scope>NUCLEOTIDE SEQUENCE [LARGE SCALE GENOMIC DNA]</scope>
    <source>
        <strain evidence="7 8">KEM-5</strain>
    </source>
</reference>
<evidence type="ECO:0000313" key="8">
    <source>
        <dbReference type="Proteomes" id="UP000309668"/>
    </source>
</evidence>
<dbReference type="GO" id="GO:0008270">
    <property type="term" value="F:zinc ion binding"/>
    <property type="evidence" value="ECO:0007669"/>
    <property type="project" value="TreeGrafter"/>
</dbReference>
<dbReference type="GO" id="GO:0008235">
    <property type="term" value="F:metalloexopeptidase activity"/>
    <property type="evidence" value="ECO:0007669"/>
    <property type="project" value="TreeGrafter"/>
</dbReference>
<evidence type="ECO:0000256" key="3">
    <source>
        <dbReference type="ARBA" id="ARBA00022801"/>
    </source>
</evidence>
<keyword evidence="8" id="KW-1185">Reference proteome</keyword>
<evidence type="ECO:0000313" key="7">
    <source>
        <dbReference type="EMBL" id="TMM48700.1"/>
    </source>
</evidence>
<keyword evidence="2" id="KW-0479">Metal-binding</keyword>
<comment type="caution">
    <text evidence="7">The sequence shown here is derived from an EMBL/GenBank/DDBJ whole genome shotgun (WGS) entry which is preliminary data.</text>
</comment>
<accession>A0A5S3P6A3</accession>
<dbReference type="InterPro" id="IPR028090">
    <property type="entry name" value="JAB_dom_prok"/>
</dbReference>
<dbReference type="Proteomes" id="UP000309668">
    <property type="component" value="Unassembled WGS sequence"/>
</dbReference>
<proteinExistence type="predicted"/>
<gene>
    <name evidence="7" type="ORF">FEV51_04690</name>
</gene>
<dbReference type="SUPFAM" id="SSF102712">
    <property type="entry name" value="JAB1/MPN domain"/>
    <property type="match status" value="1"/>
</dbReference>
<keyword evidence="1" id="KW-0645">Protease</keyword>
<evidence type="ECO:0000259" key="6">
    <source>
        <dbReference type="PROSITE" id="PS50249"/>
    </source>
</evidence>
<sequence length="131" mass="13900">MMLRVSSAILTRLHREADAAHPQECCGIMLGEGDRVTALWPARNVHAAPATHFEIDPQALVDAHRNARQGGPQVIGYYHSHPVGQPAPSATDSAMAAGDGMVWAIVGAGRVAFWRDGGAGFEALPYLVCDS</sequence>
<dbReference type="CDD" id="cd08070">
    <property type="entry name" value="MPN_like"/>
    <property type="match status" value="1"/>
</dbReference>
<dbReference type="InterPro" id="IPR051929">
    <property type="entry name" value="VirAsm_ModProt"/>
</dbReference>
<keyword evidence="5" id="KW-0482">Metalloprotease</keyword>
<evidence type="ECO:0000256" key="4">
    <source>
        <dbReference type="ARBA" id="ARBA00022833"/>
    </source>
</evidence>
<dbReference type="RefSeq" id="WP_138616478.1">
    <property type="nucleotide sequence ID" value="NZ_VCAO01000002.1"/>
</dbReference>
<dbReference type="Gene3D" id="3.40.140.10">
    <property type="entry name" value="Cytidine Deaminase, domain 2"/>
    <property type="match status" value="1"/>
</dbReference>
<evidence type="ECO:0000256" key="1">
    <source>
        <dbReference type="ARBA" id="ARBA00022670"/>
    </source>
</evidence>
<dbReference type="PANTHER" id="PTHR34858:SF1">
    <property type="entry name" value="CYSO-CYSTEINE PEPTIDASE"/>
    <property type="match status" value="1"/>
</dbReference>
<name>A0A5S3P6A3_9SPHN</name>
<dbReference type="EMBL" id="VCAO01000002">
    <property type="protein sequence ID" value="TMM48700.1"/>
    <property type="molecule type" value="Genomic_DNA"/>
</dbReference>
<dbReference type="PANTHER" id="PTHR34858">
    <property type="entry name" value="CYSO-CYSTEINE PEPTIDASE"/>
    <property type="match status" value="1"/>
</dbReference>
<dbReference type="OrthoDB" id="9802958at2"/>
<keyword evidence="3" id="KW-0378">Hydrolase</keyword>
<dbReference type="PROSITE" id="PS50249">
    <property type="entry name" value="MPN"/>
    <property type="match status" value="1"/>
</dbReference>
<organism evidence="7 8">
    <name type="scientific">Qipengyuania marisflavi</name>
    <dbReference type="NCBI Taxonomy" id="2486356"/>
    <lineage>
        <taxon>Bacteria</taxon>
        <taxon>Pseudomonadati</taxon>
        <taxon>Pseudomonadota</taxon>
        <taxon>Alphaproteobacteria</taxon>
        <taxon>Sphingomonadales</taxon>
        <taxon>Erythrobacteraceae</taxon>
        <taxon>Qipengyuania</taxon>
    </lineage>
</organism>
<evidence type="ECO:0000256" key="2">
    <source>
        <dbReference type="ARBA" id="ARBA00022723"/>
    </source>
</evidence>
<dbReference type="InterPro" id="IPR037518">
    <property type="entry name" value="MPN"/>
</dbReference>
<keyword evidence="4" id="KW-0862">Zinc</keyword>
<evidence type="ECO:0000256" key="5">
    <source>
        <dbReference type="ARBA" id="ARBA00023049"/>
    </source>
</evidence>
<dbReference type="AlphaFoldDB" id="A0A5S3P6A3"/>
<feature type="domain" description="MPN" evidence="6">
    <location>
        <begin position="2"/>
        <end position="131"/>
    </location>
</feature>